<feature type="transmembrane region" description="Helical" evidence="1">
    <location>
        <begin position="44"/>
        <end position="63"/>
    </location>
</feature>
<sequence>MGWWNGYPNNGGAVSQGHYTKVIDTGLSRNITISDHTEFIRPTFLMLFCTIPFLCSLILIEILHYINRTQHVACSGVSYTARFLRRKPWIPILVVSKYSLGERIFGIVEIVFAFTMNEILAQHAVATGTGKLNTTKYFNIIGISFAYLCIYNMAFLLLPVSRNSV</sequence>
<keyword evidence="1" id="KW-1133">Transmembrane helix</keyword>
<keyword evidence="1" id="KW-0472">Membrane</keyword>
<keyword evidence="3" id="KW-1185">Reference proteome</keyword>
<dbReference type="STRING" id="74557.A0A1W0ACR1"/>
<reference evidence="2 3" key="1">
    <citation type="journal article" date="2014" name="Genome Biol. Evol.">
        <title>The secreted proteins of Achlya hypogyna and Thraustotheca clavata identify the ancestral oomycete secretome and reveal gene acquisitions by horizontal gene transfer.</title>
        <authorList>
            <person name="Misner I."/>
            <person name="Blouin N."/>
            <person name="Leonard G."/>
            <person name="Richards T.A."/>
            <person name="Lane C.E."/>
        </authorList>
    </citation>
    <scope>NUCLEOTIDE SEQUENCE [LARGE SCALE GENOMIC DNA]</scope>
    <source>
        <strain evidence="2 3">ATCC 34112</strain>
    </source>
</reference>
<dbReference type="EMBL" id="JNBS01000013">
    <property type="protein sequence ID" value="OQS07988.1"/>
    <property type="molecule type" value="Genomic_DNA"/>
</dbReference>
<evidence type="ECO:0000313" key="3">
    <source>
        <dbReference type="Proteomes" id="UP000243217"/>
    </source>
</evidence>
<evidence type="ECO:0000256" key="1">
    <source>
        <dbReference type="SAM" id="Phobius"/>
    </source>
</evidence>
<protein>
    <submittedName>
        <fullName evidence="2">Uncharacterized protein</fullName>
    </submittedName>
</protein>
<organism evidence="2 3">
    <name type="scientific">Thraustotheca clavata</name>
    <dbReference type="NCBI Taxonomy" id="74557"/>
    <lineage>
        <taxon>Eukaryota</taxon>
        <taxon>Sar</taxon>
        <taxon>Stramenopiles</taxon>
        <taxon>Oomycota</taxon>
        <taxon>Saprolegniomycetes</taxon>
        <taxon>Saprolegniales</taxon>
        <taxon>Achlyaceae</taxon>
        <taxon>Thraustotheca</taxon>
    </lineage>
</organism>
<accession>A0A1W0ACR1</accession>
<proteinExistence type="predicted"/>
<evidence type="ECO:0000313" key="2">
    <source>
        <dbReference type="EMBL" id="OQS07988.1"/>
    </source>
</evidence>
<name>A0A1W0ACR1_9STRA</name>
<feature type="transmembrane region" description="Helical" evidence="1">
    <location>
        <begin position="137"/>
        <end position="158"/>
    </location>
</feature>
<comment type="caution">
    <text evidence="2">The sequence shown here is derived from an EMBL/GenBank/DDBJ whole genome shotgun (WGS) entry which is preliminary data.</text>
</comment>
<dbReference type="Proteomes" id="UP000243217">
    <property type="component" value="Unassembled WGS sequence"/>
</dbReference>
<dbReference type="AlphaFoldDB" id="A0A1W0ACR1"/>
<dbReference type="OrthoDB" id="167398at2759"/>
<gene>
    <name evidence="2" type="ORF">THRCLA_20013</name>
</gene>
<keyword evidence="1" id="KW-0812">Transmembrane</keyword>